<keyword evidence="2" id="KW-1185">Reference proteome</keyword>
<dbReference type="Proteomes" id="UP000075809">
    <property type="component" value="Unassembled WGS sequence"/>
</dbReference>
<dbReference type="PANTHER" id="PTHR47326:SF1">
    <property type="entry name" value="HTH PSQ-TYPE DOMAIN-CONTAINING PROTEIN"/>
    <property type="match status" value="1"/>
</dbReference>
<accession>A0A151WNT0</accession>
<sequence>MAESFRKTSEYNRRTAVIKGVRAERTPSEIVKFFGYPRSTVYDIVQRYAASEDPDLNPLDYYVWGVVERVINKARHPNVASLQAAIEAAFMKMDRAQLQRACSRFRNRIEAVIEAQGGYIE</sequence>
<evidence type="ECO:0000313" key="1">
    <source>
        <dbReference type="EMBL" id="KYQ49539.1"/>
    </source>
</evidence>
<dbReference type="EMBL" id="KQ982896">
    <property type="protein sequence ID" value="KYQ49539.1"/>
    <property type="molecule type" value="Genomic_DNA"/>
</dbReference>
<dbReference type="GO" id="GO:0003676">
    <property type="term" value="F:nucleic acid binding"/>
    <property type="evidence" value="ECO:0007669"/>
    <property type="project" value="InterPro"/>
</dbReference>
<gene>
    <name evidence="1" type="ORF">ALC60_11391</name>
</gene>
<reference evidence="1 2" key="1">
    <citation type="submission" date="2015-09" db="EMBL/GenBank/DDBJ databases">
        <title>Trachymyrmex zeteki WGS genome.</title>
        <authorList>
            <person name="Nygaard S."/>
            <person name="Hu H."/>
            <person name="Boomsma J."/>
            <person name="Zhang G."/>
        </authorList>
    </citation>
    <scope>NUCLEOTIDE SEQUENCE [LARGE SCALE GENOMIC DNA]</scope>
    <source>
        <strain evidence="1">Tzet28-1</strain>
        <tissue evidence="1">Whole body</tissue>
    </source>
</reference>
<name>A0A151WNT0_9HYME</name>
<dbReference type="Gene3D" id="3.30.420.10">
    <property type="entry name" value="Ribonuclease H-like superfamily/Ribonuclease H"/>
    <property type="match status" value="1"/>
</dbReference>
<dbReference type="PANTHER" id="PTHR47326">
    <property type="entry name" value="TRANSPOSABLE ELEMENT TC3 TRANSPOSASE-LIKE PROTEIN"/>
    <property type="match status" value="1"/>
</dbReference>
<dbReference type="AlphaFoldDB" id="A0A151WNT0"/>
<evidence type="ECO:0000313" key="2">
    <source>
        <dbReference type="Proteomes" id="UP000075809"/>
    </source>
</evidence>
<dbReference type="InterPro" id="IPR036397">
    <property type="entry name" value="RNaseH_sf"/>
</dbReference>
<protein>
    <recommendedName>
        <fullName evidence="3">Mos1 transposase HTH domain-containing protein</fullName>
    </recommendedName>
</protein>
<evidence type="ECO:0008006" key="3">
    <source>
        <dbReference type="Google" id="ProtNLM"/>
    </source>
</evidence>
<dbReference type="Pfam" id="PF13384">
    <property type="entry name" value="HTH_23"/>
    <property type="match status" value="1"/>
</dbReference>
<organism evidence="1 2">
    <name type="scientific">Mycetomoellerius zeteki</name>
    <dbReference type="NCBI Taxonomy" id="64791"/>
    <lineage>
        <taxon>Eukaryota</taxon>
        <taxon>Metazoa</taxon>
        <taxon>Ecdysozoa</taxon>
        <taxon>Arthropoda</taxon>
        <taxon>Hexapoda</taxon>
        <taxon>Insecta</taxon>
        <taxon>Pterygota</taxon>
        <taxon>Neoptera</taxon>
        <taxon>Endopterygota</taxon>
        <taxon>Hymenoptera</taxon>
        <taxon>Apocrita</taxon>
        <taxon>Aculeata</taxon>
        <taxon>Formicoidea</taxon>
        <taxon>Formicidae</taxon>
        <taxon>Myrmicinae</taxon>
        <taxon>Mycetomoellerius</taxon>
    </lineage>
</organism>
<proteinExistence type="predicted"/>